<evidence type="ECO:0000313" key="2">
    <source>
        <dbReference type="EMBL" id="PVI05699.1"/>
    </source>
</evidence>
<sequence>MAINEEENVAKRLRSTADYVELIQAEKANLFNELERLRAENRKLSVNVKFERILKCAYRMKLSEAEHSEQRARRKLIFMNKRLKTRDDLLNEMESEVDNKTSQLNEKTALLEQRSQDVEKQKWLLNELSKAAKRRYLEDKRTGRHFDQRSFEIENMKGIEKERAYNITELLFSPLR</sequence>
<keyword evidence="3" id="KW-1185">Reference proteome</keyword>
<evidence type="ECO:0000313" key="3">
    <source>
        <dbReference type="Proteomes" id="UP000244855"/>
    </source>
</evidence>
<dbReference type="AlphaFoldDB" id="A0A2V1E6I0"/>
<organism evidence="2 3">
    <name type="scientific">Periconia macrospinosa</name>
    <dbReference type="NCBI Taxonomy" id="97972"/>
    <lineage>
        <taxon>Eukaryota</taxon>
        <taxon>Fungi</taxon>
        <taxon>Dikarya</taxon>
        <taxon>Ascomycota</taxon>
        <taxon>Pezizomycotina</taxon>
        <taxon>Dothideomycetes</taxon>
        <taxon>Pleosporomycetidae</taxon>
        <taxon>Pleosporales</taxon>
        <taxon>Massarineae</taxon>
        <taxon>Periconiaceae</taxon>
        <taxon>Periconia</taxon>
    </lineage>
</organism>
<dbReference type="EMBL" id="KZ805312">
    <property type="protein sequence ID" value="PVI05699.1"/>
    <property type="molecule type" value="Genomic_DNA"/>
</dbReference>
<gene>
    <name evidence="2" type="ORF">DM02DRAFT_684017</name>
</gene>
<dbReference type="Proteomes" id="UP000244855">
    <property type="component" value="Unassembled WGS sequence"/>
</dbReference>
<accession>A0A2V1E6I0</accession>
<reference evidence="2 3" key="1">
    <citation type="journal article" date="2018" name="Sci. Rep.">
        <title>Comparative genomics provides insights into the lifestyle and reveals functional heterogeneity of dark septate endophytic fungi.</title>
        <authorList>
            <person name="Knapp D.G."/>
            <person name="Nemeth J.B."/>
            <person name="Barry K."/>
            <person name="Hainaut M."/>
            <person name="Henrissat B."/>
            <person name="Johnson J."/>
            <person name="Kuo A."/>
            <person name="Lim J.H.P."/>
            <person name="Lipzen A."/>
            <person name="Nolan M."/>
            <person name="Ohm R.A."/>
            <person name="Tamas L."/>
            <person name="Grigoriev I.V."/>
            <person name="Spatafora J.W."/>
            <person name="Nagy L.G."/>
            <person name="Kovacs G.M."/>
        </authorList>
    </citation>
    <scope>NUCLEOTIDE SEQUENCE [LARGE SCALE GENOMIC DNA]</scope>
    <source>
        <strain evidence="2 3">DSE2036</strain>
    </source>
</reference>
<evidence type="ECO:0000256" key="1">
    <source>
        <dbReference type="SAM" id="Coils"/>
    </source>
</evidence>
<proteinExistence type="predicted"/>
<feature type="coiled-coil region" evidence="1">
    <location>
        <begin position="20"/>
        <end position="47"/>
    </location>
</feature>
<keyword evidence="1" id="KW-0175">Coiled coil</keyword>
<protein>
    <submittedName>
        <fullName evidence="2">Uncharacterized protein</fullName>
    </submittedName>
</protein>
<name>A0A2V1E6I0_9PLEO</name>